<dbReference type="EMBL" id="ASPP01009838">
    <property type="protein sequence ID" value="ETO23582.1"/>
    <property type="molecule type" value="Genomic_DNA"/>
</dbReference>
<dbReference type="InterPro" id="IPR012677">
    <property type="entry name" value="Nucleotide-bd_a/b_plait_sf"/>
</dbReference>
<dbReference type="PANTHER" id="PTHR48025:SF1">
    <property type="entry name" value="RRM DOMAIN-CONTAINING PROTEIN"/>
    <property type="match status" value="1"/>
</dbReference>
<gene>
    <name evidence="5" type="ORF">RFI_13597</name>
</gene>
<feature type="domain" description="RRM" evidence="4">
    <location>
        <begin position="508"/>
        <end position="577"/>
    </location>
</feature>
<dbReference type="PANTHER" id="PTHR48025">
    <property type="entry name" value="OS02G0815200 PROTEIN"/>
    <property type="match status" value="1"/>
</dbReference>
<evidence type="ECO:0000313" key="5">
    <source>
        <dbReference type="EMBL" id="ETO23582.1"/>
    </source>
</evidence>
<feature type="region of interest" description="Disordered" evidence="3">
    <location>
        <begin position="748"/>
        <end position="900"/>
    </location>
</feature>
<dbReference type="SUPFAM" id="SSF54928">
    <property type="entry name" value="RNA-binding domain, RBD"/>
    <property type="match status" value="2"/>
</dbReference>
<evidence type="ECO:0000259" key="4">
    <source>
        <dbReference type="PROSITE" id="PS50102"/>
    </source>
</evidence>
<evidence type="ECO:0000313" key="6">
    <source>
        <dbReference type="Proteomes" id="UP000023152"/>
    </source>
</evidence>
<organism evidence="5 6">
    <name type="scientific">Reticulomyxa filosa</name>
    <dbReference type="NCBI Taxonomy" id="46433"/>
    <lineage>
        <taxon>Eukaryota</taxon>
        <taxon>Sar</taxon>
        <taxon>Rhizaria</taxon>
        <taxon>Retaria</taxon>
        <taxon>Foraminifera</taxon>
        <taxon>Monothalamids</taxon>
        <taxon>Reticulomyxidae</taxon>
        <taxon>Reticulomyxa</taxon>
    </lineage>
</organism>
<comment type="caution">
    <text evidence="5">The sequence shown here is derived from an EMBL/GenBank/DDBJ whole genome shotgun (WGS) entry which is preliminary data.</text>
</comment>
<accession>X6NE09</accession>
<feature type="compositionally biased region" description="Basic residues" evidence="3">
    <location>
        <begin position="95"/>
        <end position="110"/>
    </location>
</feature>
<name>X6NE09_RETFI</name>
<evidence type="ECO:0000256" key="1">
    <source>
        <dbReference type="ARBA" id="ARBA00022884"/>
    </source>
</evidence>
<feature type="compositionally biased region" description="Basic residues" evidence="3">
    <location>
        <begin position="839"/>
        <end position="852"/>
    </location>
</feature>
<feature type="compositionally biased region" description="Basic and acidic residues" evidence="3">
    <location>
        <begin position="792"/>
        <end position="803"/>
    </location>
</feature>
<feature type="compositionally biased region" description="Basic residues" evidence="3">
    <location>
        <begin position="750"/>
        <end position="791"/>
    </location>
</feature>
<dbReference type="InterPro" id="IPR050502">
    <property type="entry name" value="Euk_RNA-bind_prot"/>
</dbReference>
<dbReference type="InterPro" id="IPR000504">
    <property type="entry name" value="RRM_dom"/>
</dbReference>
<proteinExistence type="predicted"/>
<keyword evidence="1 2" id="KW-0694">RNA-binding</keyword>
<evidence type="ECO:0000256" key="2">
    <source>
        <dbReference type="PROSITE-ProRule" id="PRU00176"/>
    </source>
</evidence>
<feature type="domain" description="RRM" evidence="4">
    <location>
        <begin position="335"/>
        <end position="415"/>
    </location>
</feature>
<feature type="region of interest" description="Disordered" evidence="3">
    <location>
        <begin position="80"/>
        <end position="110"/>
    </location>
</feature>
<evidence type="ECO:0000256" key="3">
    <source>
        <dbReference type="SAM" id="MobiDB-lite"/>
    </source>
</evidence>
<dbReference type="GO" id="GO:0003723">
    <property type="term" value="F:RNA binding"/>
    <property type="evidence" value="ECO:0007669"/>
    <property type="project" value="UniProtKB-UniRule"/>
</dbReference>
<dbReference type="AlphaFoldDB" id="X6NE09"/>
<feature type="compositionally biased region" description="Basic and acidic residues" evidence="3">
    <location>
        <begin position="853"/>
        <end position="869"/>
    </location>
</feature>
<reference evidence="5 6" key="1">
    <citation type="journal article" date="2013" name="Curr. Biol.">
        <title>The Genome of the Foraminiferan Reticulomyxa filosa.</title>
        <authorList>
            <person name="Glockner G."/>
            <person name="Hulsmann N."/>
            <person name="Schleicher M."/>
            <person name="Noegel A.A."/>
            <person name="Eichinger L."/>
            <person name="Gallinger C."/>
            <person name="Pawlowski J."/>
            <person name="Sierra R."/>
            <person name="Euteneuer U."/>
            <person name="Pillet L."/>
            <person name="Moustafa A."/>
            <person name="Platzer M."/>
            <person name="Groth M."/>
            <person name="Szafranski K."/>
            <person name="Schliwa M."/>
        </authorList>
    </citation>
    <scope>NUCLEOTIDE SEQUENCE [LARGE SCALE GENOMIC DNA]</scope>
</reference>
<dbReference type="PROSITE" id="PS50102">
    <property type="entry name" value="RRM"/>
    <property type="match status" value="3"/>
</dbReference>
<dbReference type="Proteomes" id="UP000023152">
    <property type="component" value="Unassembled WGS sequence"/>
</dbReference>
<feature type="compositionally biased region" description="Basic and acidic residues" evidence="3">
    <location>
        <begin position="814"/>
        <end position="838"/>
    </location>
</feature>
<dbReference type="Pfam" id="PF00076">
    <property type="entry name" value="RRM_1"/>
    <property type="match status" value="3"/>
</dbReference>
<protein>
    <recommendedName>
        <fullName evidence="4">RRM domain-containing protein</fullName>
    </recommendedName>
</protein>
<feature type="domain" description="RRM" evidence="4">
    <location>
        <begin position="417"/>
        <end position="488"/>
    </location>
</feature>
<dbReference type="Gene3D" id="3.30.70.330">
    <property type="match status" value="3"/>
</dbReference>
<keyword evidence="6" id="KW-1185">Reference proteome</keyword>
<dbReference type="InterPro" id="IPR035979">
    <property type="entry name" value="RBD_domain_sf"/>
</dbReference>
<dbReference type="CDD" id="cd00590">
    <property type="entry name" value="RRM_SF"/>
    <property type="match status" value="3"/>
</dbReference>
<dbReference type="OrthoDB" id="6730379at2759"/>
<dbReference type="SMART" id="SM00360">
    <property type="entry name" value="RRM"/>
    <property type="match status" value="3"/>
</dbReference>
<dbReference type="OMA" id="HICYIDI"/>
<sequence>MAKSYLIVFFQSIMADFFECFVQRIQIILIFNVCRVVSLNFFKFGYFPQNKKKNVEDREGEKINKQHNLFLQNQLATEVREERHSSNNHLTTNKKQTKSKHKDHKNKQTQHKIKTINFRCKQTNKQTQTKQKQINKNKQIKINNTSHTMRYHKNNKDDISTPSIQKDQILPNPIISKALSFHVVAIFQSWDKRKLNLPFFLNQKKKTNKHRNCGKAAVDQTVNDQVDHNGRNPPKCQNQVKRAIEKAKAKVRAKVRVRVKVVLAAIQRQNPKAKANQKSIKASQKTWAFRIFVCLEKKKNNGQENEDKEMFVFATTEVGDSSYANALRGASVPTYSIFVKNLTRSCTDEELLQLFAKYGSVYSAKVIRKKNNPTNKCFGFVNFTSKTAQKQALRDSGSSDLVLHGNLIECALSANTTVVYIGNLSRDSTISDIRYHIRKCGGPYMALHLRNGHAFVVYESYYRAEKAIDHLNGTTLGGCKLWVNIASEAKSKVIKQLMNGETEHANARSLFIGNLNHDITEEDLKDRFGKYGKVTDVRIPKIRPTGKSRGFAFIEFGNSGDAELAIRGEQGKKLLGQVCNMYLHSCIWYIWHICYIDINALYAYVSIYIIIATTLDSRMDISWCRDDPHVQMSDSYLDGSRPHARGVNPGLDYGSTVHVGELPPPYVMPLNQFPPYTPEVHSTRPGQNYPRMLKSFPLMEVPGKPGQYVHLVPAGYVAGRDGASSSLSPYTFPAPVFPVKHDLDTEFHNTSRKKDKHRHEKSKNHKQKHSKKSSHRKSNKHHSRNRSHSHSRSRDHSRSKSDESSSTGSSKSNKKSDTKTKEKKDREHEREKEKDREIKKHNKQKERGKRKEKNIETDKETNKKYRDNSIQHQNGEGDAENHQPNVIKPKRERSYSCSSD</sequence>